<keyword evidence="3" id="KW-1185">Reference proteome</keyword>
<evidence type="ECO:0000313" key="2">
    <source>
        <dbReference type="EMBL" id="GAA4554379.1"/>
    </source>
</evidence>
<dbReference type="EMBL" id="BAABGT010000083">
    <property type="protein sequence ID" value="GAA4554379.1"/>
    <property type="molecule type" value="Genomic_DNA"/>
</dbReference>
<reference evidence="3" key="1">
    <citation type="journal article" date="2019" name="Int. J. Syst. Evol. Microbiol.">
        <title>The Global Catalogue of Microorganisms (GCM) 10K type strain sequencing project: providing services to taxonomists for standard genome sequencing and annotation.</title>
        <authorList>
            <consortium name="The Broad Institute Genomics Platform"/>
            <consortium name="The Broad Institute Genome Sequencing Center for Infectious Disease"/>
            <person name="Wu L."/>
            <person name="Ma J."/>
        </authorList>
    </citation>
    <scope>NUCLEOTIDE SEQUENCE [LARGE SCALE GENOMIC DNA]</scope>
    <source>
        <strain evidence="3">JCM 17906</strain>
    </source>
</reference>
<protein>
    <submittedName>
        <fullName evidence="2">Uncharacterized protein</fullName>
    </submittedName>
</protein>
<sequence>MRFYLGVTIAVAAAIAWAAGYGPVLVAAAVLTLLGWARSRTGTTAGGYRAVSVRGHSHGGRDGTLIAKHEAGHATVARGYGGRVRSARIWDDGGLVQAELPTDDPEAAIAFWKGGEIAAGTGRGAGADRDLIRRELRKVPANQRRDLERRATKQARRIVSRASGQIRRDAATLRAKGHL</sequence>
<accession>A0ABP8RYA8</accession>
<organism evidence="2 3">
    <name type="scientific">Pseudonocardia xishanensis</name>
    <dbReference type="NCBI Taxonomy" id="630995"/>
    <lineage>
        <taxon>Bacteria</taxon>
        <taxon>Bacillati</taxon>
        <taxon>Actinomycetota</taxon>
        <taxon>Actinomycetes</taxon>
        <taxon>Pseudonocardiales</taxon>
        <taxon>Pseudonocardiaceae</taxon>
        <taxon>Pseudonocardia</taxon>
    </lineage>
</organism>
<name>A0ABP8RYA8_9PSEU</name>
<dbReference type="RefSeq" id="WP_345423993.1">
    <property type="nucleotide sequence ID" value="NZ_BAABGT010000083.1"/>
</dbReference>
<comment type="caution">
    <text evidence="2">The sequence shown here is derived from an EMBL/GenBank/DDBJ whole genome shotgun (WGS) entry which is preliminary data.</text>
</comment>
<gene>
    <name evidence="2" type="ORF">GCM10023175_52130</name>
</gene>
<proteinExistence type="predicted"/>
<evidence type="ECO:0000256" key="1">
    <source>
        <dbReference type="SAM" id="MobiDB-lite"/>
    </source>
</evidence>
<feature type="region of interest" description="Disordered" evidence="1">
    <location>
        <begin position="143"/>
        <end position="163"/>
    </location>
</feature>
<evidence type="ECO:0000313" key="3">
    <source>
        <dbReference type="Proteomes" id="UP001501598"/>
    </source>
</evidence>
<dbReference type="Proteomes" id="UP001501598">
    <property type="component" value="Unassembled WGS sequence"/>
</dbReference>